<dbReference type="EMBL" id="JAAEDI010000001">
    <property type="protein sequence ID" value="MBR0648207.1"/>
    <property type="molecule type" value="Genomic_DNA"/>
</dbReference>
<feature type="domain" description="AB hydrolase-1" evidence="1">
    <location>
        <begin position="49"/>
        <end position="280"/>
    </location>
</feature>
<evidence type="ECO:0000313" key="3">
    <source>
        <dbReference type="Proteomes" id="UP000698752"/>
    </source>
</evidence>
<proteinExistence type="predicted"/>
<protein>
    <submittedName>
        <fullName evidence="2">Alpha/beta fold hydrolase</fullName>
    </submittedName>
</protein>
<dbReference type="Gene3D" id="3.40.50.1820">
    <property type="entry name" value="alpha/beta hydrolase"/>
    <property type="match status" value="1"/>
</dbReference>
<evidence type="ECO:0000259" key="1">
    <source>
        <dbReference type="Pfam" id="PF12697"/>
    </source>
</evidence>
<accession>A0ABS5EBY6</accession>
<evidence type="ECO:0000313" key="2">
    <source>
        <dbReference type="EMBL" id="MBR0648207.1"/>
    </source>
</evidence>
<dbReference type="InterPro" id="IPR000073">
    <property type="entry name" value="AB_hydrolase_1"/>
</dbReference>
<dbReference type="PANTHER" id="PTHR43798">
    <property type="entry name" value="MONOACYLGLYCEROL LIPASE"/>
    <property type="match status" value="1"/>
</dbReference>
<keyword evidence="2" id="KW-0378">Hydrolase</keyword>
<comment type="caution">
    <text evidence="2">The sequence shown here is derived from an EMBL/GenBank/DDBJ whole genome shotgun (WGS) entry which is preliminary data.</text>
</comment>
<dbReference type="PANTHER" id="PTHR43798:SF33">
    <property type="entry name" value="HYDROLASE, PUTATIVE (AFU_ORTHOLOGUE AFUA_2G14860)-RELATED"/>
    <property type="match status" value="1"/>
</dbReference>
<dbReference type="InterPro" id="IPR050266">
    <property type="entry name" value="AB_hydrolase_sf"/>
</dbReference>
<gene>
    <name evidence="2" type="ORF">GXW78_00905</name>
</gene>
<dbReference type="InterPro" id="IPR029058">
    <property type="entry name" value="AB_hydrolase_fold"/>
</dbReference>
<dbReference type="RefSeq" id="WP_211865214.1">
    <property type="nucleotide sequence ID" value="NZ_JAAEDI010000001.1"/>
</dbReference>
<reference evidence="3" key="1">
    <citation type="journal article" date="2021" name="Syst. Appl. Microbiol.">
        <title>Roseomonas hellenica sp. nov., isolated from roots of wild-growing Alkanna tinctoria.</title>
        <authorList>
            <person name="Rat A."/>
            <person name="Naranjo H.D."/>
            <person name="Lebbe L."/>
            <person name="Cnockaert M."/>
            <person name="Krigas N."/>
            <person name="Grigoriadou K."/>
            <person name="Maloupa E."/>
            <person name="Willems A."/>
        </authorList>
    </citation>
    <scope>NUCLEOTIDE SEQUENCE [LARGE SCALE GENOMIC DNA]</scope>
    <source>
        <strain evidence="3">LMG 31159</strain>
    </source>
</reference>
<sequence>MGFGDWTANDARDEPHAELRAVAAAARRAETPCGDGRMVWRAWGQGRPLVLLHGGSGSWRHWLRNIPDLSSDRLVICADLPGLGDSDMPPMPAAPETIAPILAEGLRMILPGGPGYDLAGFSFGALCSGHLAAVDQDRCLSLTVVGAGALGFERSPTTLVKVRQLEGVDREEANRHNLAALMFADASRIDDVALAMQDLHTRRARFKSRGWANTDSLKQAIARGRAPLAAIYGEQDAIARPHVELRLELIRSMRAGATAEGIPGAGHWVAYEAAEPFNAALRRVLAREAAAA</sequence>
<organism evidence="2 3">
    <name type="scientific">Neoroseomonas terrae</name>
    <dbReference type="NCBI Taxonomy" id="424799"/>
    <lineage>
        <taxon>Bacteria</taxon>
        <taxon>Pseudomonadati</taxon>
        <taxon>Pseudomonadota</taxon>
        <taxon>Alphaproteobacteria</taxon>
        <taxon>Acetobacterales</taxon>
        <taxon>Acetobacteraceae</taxon>
        <taxon>Neoroseomonas</taxon>
    </lineage>
</organism>
<dbReference type="Proteomes" id="UP000698752">
    <property type="component" value="Unassembled WGS sequence"/>
</dbReference>
<keyword evidence="3" id="KW-1185">Reference proteome</keyword>
<dbReference type="SUPFAM" id="SSF53474">
    <property type="entry name" value="alpha/beta-Hydrolases"/>
    <property type="match status" value="1"/>
</dbReference>
<dbReference type="GO" id="GO:0016787">
    <property type="term" value="F:hydrolase activity"/>
    <property type="evidence" value="ECO:0007669"/>
    <property type="project" value="UniProtKB-KW"/>
</dbReference>
<dbReference type="Pfam" id="PF12697">
    <property type="entry name" value="Abhydrolase_6"/>
    <property type="match status" value="1"/>
</dbReference>
<name>A0ABS5EBY6_9PROT</name>